<keyword evidence="1" id="KW-1133">Transmembrane helix</keyword>
<dbReference type="KEGG" id="ehn:H9Q80_03255"/>
<protein>
    <submittedName>
        <fullName evidence="2">Uncharacterized protein</fullName>
    </submittedName>
</protein>
<reference evidence="2 3" key="1">
    <citation type="submission" date="2020-08" db="EMBL/GenBank/DDBJ databases">
        <authorList>
            <person name="Liu C."/>
            <person name="Sun Q."/>
        </authorList>
    </citation>
    <scope>NUCLEOTIDE SEQUENCE [LARGE SCALE GENOMIC DNA]</scope>
    <source>
        <strain evidence="2 3">NSJ-61</strain>
    </source>
</reference>
<evidence type="ECO:0000256" key="1">
    <source>
        <dbReference type="SAM" id="Phobius"/>
    </source>
</evidence>
<feature type="transmembrane region" description="Helical" evidence="1">
    <location>
        <begin position="23"/>
        <end position="46"/>
    </location>
</feature>
<evidence type="ECO:0000313" key="2">
    <source>
        <dbReference type="EMBL" id="QNM12987.1"/>
    </source>
</evidence>
<proteinExistence type="predicted"/>
<keyword evidence="3" id="KW-1185">Reference proteome</keyword>
<keyword evidence="1" id="KW-0472">Membrane</keyword>
<accession>A0A7G9GQA5</accession>
<organism evidence="2 3">
    <name type="scientific">[Eubacterium] hominis</name>
    <dbReference type="NCBI Taxonomy" id="2764325"/>
    <lineage>
        <taxon>Bacteria</taxon>
        <taxon>Bacillati</taxon>
        <taxon>Bacillota</taxon>
        <taxon>Erysipelotrichia</taxon>
        <taxon>Erysipelotrichales</taxon>
        <taxon>Erysipelotrichaceae</taxon>
        <taxon>Amedibacillus</taxon>
    </lineage>
</organism>
<name>A0A7G9GQA5_9FIRM</name>
<dbReference type="EMBL" id="CP060636">
    <property type="protein sequence ID" value="QNM12987.1"/>
    <property type="molecule type" value="Genomic_DNA"/>
</dbReference>
<dbReference type="RefSeq" id="WP_147351197.1">
    <property type="nucleotide sequence ID" value="NZ_CP060636.1"/>
</dbReference>
<keyword evidence="1" id="KW-0812">Transmembrane</keyword>
<sequence length="129" mass="15337">MNINESIDLMINFSKSKNKKNEILLIKADISMMTLICIITDVLAWLRLEYKRERWIAEGRKISMRPLSLDDNYPWCQVLKVLVEEEELFKNNFIITNNKFDFAPNITEEERKAVRKKVFEEIVPIVIMN</sequence>
<gene>
    <name evidence="2" type="ORF">H9Q80_03255</name>
</gene>
<dbReference type="AlphaFoldDB" id="A0A7G9GQA5"/>
<dbReference type="Proteomes" id="UP000515856">
    <property type="component" value="Chromosome"/>
</dbReference>
<evidence type="ECO:0000313" key="3">
    <source>
        <dbReference type="Proteomes" id="UP000515856"/>
    </source>
</evidence>